<protein>
    <submittedName>
        <fullName evidence="1">Uncharacterized protein</fullName>
    </submittedName>
</protein>
<keyword evidence="2" id="KW-1185">Reference proteome</keyword>
<name>A0ABY8WIU7_9ACTN</name>
<gene>
    <name evidence="1" type="ORF">ACTOB_000474</name>
</gene>
<dbReference type="RefSeq" id="WP_284918326.1">
    <property type="nucleotide sequence ID" value="NZ_CP126980.1"/>
</dbReference>
<organism evidence="1 2">
    <name type="scientific">Actinoplanes oblitus</name>
    <dbReference type="NCBI Taxonomy" id="3040509"/>
    <lineage>
        <taxon>Bacteria</taxon>
        <taxon>Bacillati</taxon>
        <taxon>Actinomycetota</taxon>
        <taxon>Actinomycetes</taxon>
        <taxon>Micromonosporales</taxon>
        <taxon>Micromonosporaceae</taxon>
        <taxon>Actinoplanes</taxon>
    </lineage>
</organism>
<evidence type="ECO:0000313" key="2">
    <source>
        <dbReference type="Proteomes" id="UP001240150"/>
    </source>
</evidence>
<sequence>MTASIGIWAQGDPTGESVLYRWEADQQTGFVTFEVPTRKIRPADGNGQSIGDLVFDPAEGEPSGTAVGVNRPLFNQVSSPSCAHIGVPALPVTFLIVPSRGLLGRSVRYDLLPLSYA</sequence>
<dbReference type="Proteomes" id="UP001240150">
    <property type="component" value="Chromosome"/>
</dbReference>
<accession>A0ABY8WIU7</accession>
<evidence type="ECO:0000313" key="1">
    <source>
        <dbReference type="EMBL" id="WIM96991.1"/>
    </source>
</evidence>
<reference evidence="1 2" key="1">
    <citation type="submission" date="2023-06" db="EMBL/GenBank/DDBJ databases">
        <authorList>
            <person name="Yushchuk O."/>
            <person name="Binda E."/>
            <person name="Ruckert-Reed C."/>
            <person name="Fedorenko V."/>
            <person name="Kalinowski J."/>
            <person name="Marinelli F."/>
        </authorList>
    </citation>
    <scope>NUCLEOTIDE SEQUENCE [LARGE SCALE GENOMIC DNA]</scope>
    <source>
        <strain evidence="1 2">NRRL 3884</strain>
    </source>
</reference>
<dbReference type="EMBL" id="CP126980">
    <property type="protein sequence ID" value="WIM96991.1"/>
    <property type="molecule type" value="Genomic_DNA"/>
</dbReference>
<proteinExistence type="predicted"/>